<dbReference type="PANTHER" id="PTHR22835">
    <property type="entry name" value="ZINC FINGER FYVE DOMAIN CONTAINING PROTEIN"/>
    <property type="match status" value="1"/>
</dbReference>
<protein>
    <recommendedName>
        <fullName evidence="8">GDSL esterase/lipase</fullName>
    </recommendedName>
</protein>
<name>A0A8T0SKK8_PANVG</name>
<dbReference type="InterPro" id="IPR001087">
    <property type="entry name" value="GDSL"/>
</dbReference>
<feature type="signal peptide" evidence="5">
    <location>
        <begin position="1"/>
        <end position="22"/>
    </location>
</feature>
<reference evidence="6" key="1">
    <citation type="submission" date="2020-05" db="EMBL/GenBank/DDBJ databases">
        <title>WGS assembly of Panicum virgatum.</title>
        <authorList>
            <person name="Lovell J.T."/>
            <person name="Jenkins J."/>
            <person name="Shu S."/>
            <person name="Juenger T.E."/>
            <person name="Schmutz J."/>
        </authorList>
    </citation>
    <scope>NUCLEOTIDE SEQUENCE</scope>
    <source>
        <strain evidence="6">AP13</strain>
    </source>
</reference>
<evidence type="ECO:0000313" key="7">
    <source>
        <dbReference type="Proteomes" id="UP000823388"/>
    </source>
</evidence>
<evidence type="ECO:0000313" key="6">
    <source>
        <dbReference type="EMBL" id="KAG2597513.1"/>
    </source>
</evidence>
<accession>A0A8T0SKK8</accession>
<evidence type="ECO:0000256" key="5">
    <source>
        <dbReference type="SAM" id="SignalP"/>
    </source>
</evidence>
<dbReference type="PANTHER" id="PTHR22835:SF683">
    <property type="entry name" value="OS05G0506800 PROTEIN"/>
    <property type="match status" value="1"/>
</dbReference>
<evidence type="ECO:0000256" key="3">
    <source>
        <dbReference type="ARBA" id="ARBA00022801"/>
    </source>
</evidence>
<sequence length="375" mass="41172">MELKLLFALAFLLLTFVSGVSSGSSHYYFTSMFTLGDSHIDTGNFPIMARAINFPAWVNNPPYGMTFFGRPTGRQCDGRVIVDFMAEEFGLPFLPPSLANSSDVSRGVNFAVGGATAIAVDFFEKNKLVPFKLLNNSLDVQVGWFQDLRPSICNKTKGSRRCFNKSLFMVGEFGVNDYNFFWMANKTEDQVRSYVPSVVKRIALAVERLIEDGAAHVVVPGNPPSGCLPSVLVSRQTPDKAAYDHVGCLRGVNGVVEHHNKLLRKTVGGLRAKYPHATIIFADFYTPIYKMLENPRHFGLLASGVLKACCGTGGGAYNWNASTFCGMPGVAACPDPSAYVSWDGVHYTEAVNRYISEGWLNGTYAEPPILRAMRN</sequence>
<keyword evidence="4" id="KW-0325">Glycoprotein</keyword>
<dbReference type="GO" id="GO:0016788">
    <property type="term" value="F:hydrolase activity, acting on ester bonds"/>
    <property type="evidence" value="ECO:0007669"/>
    <property type="project" value="InterPro"/>
</dbReference>
<evidence type="ECO:0000256" key="2">
    <source>
        <dbReference type="ARBA" id="ARBA00022729"/>
    </source>
</evidence>
<dbReference type="Gene3D" id="3.40.50.1110">
    <property type="entry name" value="SGNH hydrolase"/>
    <property type="match status" value="1"/>
</dbReference>
<organism evidence="6 7">
    <name type="scientific">Panicum virgatum</name>
    <name type="common">Blackwell switchgrass</name>
    <dbReference type="NCBI Taxonomy" id="38727"/>
    <lineage>
        <taxon>Eukaryota</taxon>
        <taxon>Viridiplantae</taxon>
        <taxon>Streptophyta</taxon>
        <taxon>Embryophyta</taxon>
        <taxon>Tracheophyta</taxon>
        <taxon>Spermatophyta</taxon>
        <taxon>Magnoliopsida</taxon>
        <taxon>Liliopsida</taxon>
        <taxon>Poales</taxon>
        <taxon>Poaceae</taxon>
        <taxon>PACMAD clade</taxon>
        <taxon>Panicoideae</taxon>
        <taxon>Panicodae</taxon>
        <taxon>Paniceae</taxon>
        <taxon>Panicinae</taxon>
        <taxon>Panicum</taxon>
        <taxon>Panicum sect. Hiantes</taxon>
    </lineage>
</organism>
<comment type="caution">
    <text evidence="6">The sequence shown here is derived from an EMBL/GenBank/DDBJ whole genome shotgun (WGS) entry which is preliminary data.</text>
</comment>
<dbReference type="Pfam" id="PF00657">
    <property type="entry name" value="Lipase_GDSL"/>
    <property type="match status" value="1"/>
</dbReference>
<keyword evidence="7" id="KW-1185">Reference proteome</keyword>
<proteinExistence type="inferred from homology"/>
<evidence type="ECO:0008006" key="8">
    <source>
        <dbReference type="Google" id="ProtNLM"/>
    </source>
</evidence>
<gene>
    <name evidence="6" type="ORF">PVAP13_5KG228200</name>
</gene>
<keyword evidence="2 5" id="KW-0732">Signal</keyword>
<dbReference type="OrthoDB" id="1600564at2759"/>
<dbReference type="CDD" id="cd01837">
    <property type="entry name" value="SGNH_plant_lipase_like"/>
    <property type="match status" value="1"/>
</dbReference>
<evidence type="ECO:0000256" key="4">
    <source>
        <dbReference type="ARBA" id="ARBA00023180"/>
    </source>
</evidence>
<keyword evidence="3" id="KW-0378">Hydrolase</keyword>
<feature type="chain" id="PRO_5035904694" description="GDSL esterase/lipase" evidence="5">
    <location>
        <begin position="23"/>
        <end position="375"/>
    </location>
</feature>
<dbReference type="InterPro" id="IPR035669">
    <property type="entry name" value="SGNH_plant_lipase-like"/>
</dbReference>
<dbReference type="EMBL" id="CM029045">
    <property type="protein sequence ID" value="KAG2597513.1"/>
    <property type="molecule type" value="Genomic_DNA"/>
</dbReference>
<evidence type="ECO:0000256" key="1">
    <source>
        <dbReference type="ARBA" id="ARBA00008668"/>
    </source>
</evidence>
<dbReference type="SUPFAM" id="SSF52266">
    <property type="entry name" value="SGNH hydrolase"/>
    <property type="match status" value="1"/>
</dbReference>
<dbReference type="Proteomes" id="UP000823388">
    <property type="component" value="Chromosome 5K"/>
</dbReference>
<comment type="similarity">
    <text evidence="1">Belongs to the 'GDSL' lipolytic enzyme family.</text>
</comment>
<dbReference type="AlphaFoldDB" id="A0A8T0SKK8"/>
<dbReference type="InterPro" id="IPR036514">
    <property type="entry name" value="SGNH_hydro_sf"/>
</dbReference>